<reference evidence="3" key="1">
    <citation type="submission" date="2021-02" db="EMBL/GenBank/DDBJ databases">
        <authorList>
            <person name="Nowell W R."/>
        </authorList>
    </citation>
    <scope>NUCLEOTIDE SEQUENCE</scope>
</reference>
<sequence>MYNNNNNQQQSASLESGIPSVGSIVWAAGRSRAQQAINLYANLDYLRPYFDVEPREVFQRY</sequence>
<dbReference type="Proteomes" id="UP000681720">
    <property type="component" value="Unassembled WGS sequence"/>
</dbReference>
<proteinExistence type="predicted"/>
<evidence type="ECO:0000313" key="4">
    <source>
        <dbReference type="EMBL" id="CAF4903665.1"/>
    </source>
</evidence>
<dbReference type="AlphaFoldDB" id="A0A8S3BEY2"/>
<protein>
    <submittedName>
        <fullName evidence="3">Uncharacterized protein</fullName>
    </submittedName>
</protein>
<evidence type="ECO:0000313" key="2">
    <source>
        <dbReference type="EMBL" id="CAF4598304.1"/>
    </source>
</evidence>
<dbReference type="EMBL" id="CAJOBH010263086">
    <property type="protein sequence ID" value="CAF5157842.1"/>
    <property type="molecule type" value="Genomic_DNA"/>
</dbReference>
<dbReference type="EMBL" id="CAJOBJ010099650">
    <property type="protein sequence ID" value="CAF4581456.1"/>
    <property type="molecule type" value="Genomic_DNA"/>
</dbReference>
<evidence type="ECO:0000313" key="1">
    <source>
        <dbReference type="EMBL" id="CAF4581456.1"/>
    </source>
</evidence>
<name>A0A8S3BEY2_9BILA</name>
<accession>A0A8S3BEY2</accession>
<dbReference type="EMBL" id="CAJOBH010097908">
    <property type="protein sequence ID" value="CAF4598304.1"/>
    <property type="molecule type" value="Genomic_DNA"/>
</dbReference>
<feature type="non-terminal residue" evidence="3">
    <location>
        <position position="1"/>
    </location>
</feature>
<dbReference type="Proteomes" id="UP000676336">
    <property type="component" value="Unassembled WGS sequence"/>
</dbReference>
<comment type="caution">
    <text evidence="3">The sequence shown here is derived from an EMBL/GenBank/DDBJ whole genome shotgun (WGS) entry which is preliminary data.</text>
</comment>
<organism evidence="3 6">
    <name type="scientific">Rotaria magnacalcarata</name>
    <dbReference type="NCBI Taxonomy" id="392030"/>
    <lineage>
        <taxon>Eukaryota</taxon>
        <taxon>Metazoa</taxon>
        <taxon>Spiralia</taxon>
        <taxon>Gnathifera</taxon>
        <taxon>Rotifera</taxon>
        <taxon>Eurotatoria</taxon>
        <taxon>Bdelloidea</taxon>
        <taxon>Philodinida</taxon>
        <taxon>Philodinidae</taxon>
        <taxon>Rotaria</taxon>
    </lineage>
</organism>
<dbReference type="EMBL" id="CAJOBJ010143171">
    <property type="protein sequence ID" value="CAF4772283.1"/>
    <property type="molecule type" value="Genomic_DNA"/>
</dbReference>
<evidence type="ECO:0000313" key="6">
    <source>
        <dbReference type="Proteomes" id="UP000681720"/>
    </source>
</evidence>
<evidence type="ECO:0000313" key="5">
    <source>
        <dbReference type="EMBL" id="CAF5157842.1"/>
    </source>
</evidence>
<dbReference type="EMBL" id="CAJOBI010174909">
    <property type="protein sequence ID" value="CAF4903665.1"/>
    <property type="molecule type" value="Genomic_DNA"/>
</dbReference>
<evidence type="ECO:0000313" key="3">
    <source>
        <dbReference type="EMBL" id="CAF4772283.1"/>
    </source>
</evidence>
<dbReference type="Proteomes" id="UP000681967">
    <property type="component" value="Unassembled WGS sequence"/>
</dbReference>
<gene>
    <name evidence="2" type="ORF">BYL167_LOCUS40012</name>
    <name evidence="5" type="ORF">BYL167_LOCUS73833</name>
    <name evidence="1" type="ORF">GIL414_LOCUS38098</name>
    <name evidence="3" type="ORF">GIL414_LOCUS45992</name>
    <name evidence="4" type="ORF">SMN809_LOCUS51876</name>
</gene>